<sequence>MGKYLQTIVDEVVDADASRIVKIFGGIWAAYLVALVVYRLYFSPLSSFPGPKLAACPIVRINPFELHVDDTSYWEELYTVRDYERYKWIIGRFGANTNTSTTLRCDEHAMRRVPLNPLFSKRSIVEFEPVILEKVDLLAKRIATFEKTGEAVTLNDAFSAFSGDVITTYCFGDSFDHLKSPGFAENYHAAFEGVRKLAHLGLQFPPVFLQLLRQTSTIMKSENKALIGHQTVLQQLLASKLPPSEKTADRLASEIRQLIGAGVETVAWALTTTMFHILDKPEILRKLRAELETAIPDPTTLVKVSQLEQLPYLTAVVKEGLRMAVGVSVRLPRVSPNRAMKYKQWEIPAGTPVSMTTMDALRDEHIYPNSHLFIPERWLDNSSSEKGGANPRRGFVPFGKGPRMCLGINLAYPELYASLAVLVRCFTFELSDTDYTDVQIKHDFMVPQPKLSSKGVRVKVKSALI</sequence>
<dbReference type="Proteomes" id="UP001143910">
    <property type="component" value="Unassembled WGS sequence"/>
</dbReference>
<keyword evidence="2" id="KW-1185">Reference proteome</keyword>
<organism evidence="1 2">
    <name type="scientific">Zarea fungicola</name>
    <dbReference type="NCBI Taxonomy" id="93591"/>
    <lineage>
        <taxon>Eukaryota</taxon>
        <taxon>Fungi</taxon>
        <taxon>Dikarya</taxon>
        <taxon>Ascomycota</taxon>
        <taxon>Pezizomycotina</taxon>
        <taxon>Sordariomycetes</taxon>
        <taxon>Hypocreomycetidae</taxon>
        <taxon>Hypocreales</taxon>
        <taxon>Cordycipitaceae</taxon>
        <taxon>Zarea</taxon>
    </lineage>
</organism>
<protein>
    <submittedName>
        <fullName evidence="1">Uncharacterized protein</fullName>
    </submittedName>
</protein>
<name>A0ACC1NXS0_9HYPO</name>
<proteinExistence type="predicted"/>
<reference evidence="1" key="1">
    <citation type="submission" date="2022-08" db="EMBL/GenBank/DDBJ databases">
        <title>Genome Sequence of Lecanicillium fungicola.</title>
        <authorList>
            <person name="Buettner E."/>
        </authorList>
    </citation>
    <scope>NUCLEOTIDE SEQUENCE</scope>
    <source>
        <strain evidence="1">Babe33</strain>
    </source>
</reference>
<evidence type="ECO:0000313" key="1">
    <source>
        <dbReference type="EMBL" id="KAJ2984080.1"/>
    </source>
</evidence>
<comment type="caution">
    <text evidence="1">The sequence shown here is derived from an EMBL/GenBank/DDBJ whole genome shotgun (WGS) entry which is preliminary data.</text>
</comment>
<accession>A0ACC1NXS0</accession>
<dbReference type="EMBL" id="JANJQO010000007">
    <property type="protein sequence ID" value="KAJ2984080.1"/>
    <property type="molecule type" value="Genomic_DNA"/>
</dbReference>
<gene>
    <name evidence="1" type="ORF">NQ176_g213</name>
</gene>
<evidence type="ECO:0000313" key="2">
    <source>
        <dbReference type="Proteomes" id="UP001143910"/>
    </source>
</evidence>